<reference evidence="2" key="1">
    <citation type="submission" date="2017-02" db="EMBL/GenBank/DDBJ databases">
        <authorList>
            <person name="Daims H."/>
        </authorList>
    </citation>
    <scope>NUCLEOTIDE SEQUENCE [LARGE SCALE GENOMIC DNA]</scope>
</reference>
<organism evidence="1 2">
    <name type="scientific">Crenothrix polyspora</name>
    <dbReference type="NCBI Taxonomy" id="360316"/>
    <lineage>
        <taxon>Bacteria</taxon>
        <taxon>Pseudomonadati</taxon>
        <taxon>Pseudomonadota</taxon>
        <taxon>Gammaproteobacteria</taxon>
        <taxon>Methylococcales</taxon>
        <taxon>Crenotrichaceae</taxon>
        <taxon>Crenothrix</taxon>
    </lineage>
</organism>
<proteinExistence type="predicted"/>
<dbReference type="OrthoDB" id="5625399at2"/>
<evidence type="ECO:0000313" key="1">
    <source>
        <dbReference type="EMBL" id="SJM95411.1"/>
    </source>
</evidence>
<dbReference type="RefSeq" id="WP_087148199.1">
    <property type="nucleotide sequence ID" value="NZ_FUKJ01000419.1"/>
</dbReference>
<evidence type="ECO:0008006" key="3">
    <source>
        <dbReference type="Google" id="ProtNLM"/>
    </source>
</evidence>
<dbReference type="AlphaFoldDB" id="A0A1R4HHB8"/>
<dbReference type="EMBL" id="FUKJ01000419">
    <property type="protein sequence ID" value="SJM95411.1"/>
    <property type="molecule type" value="Genomic_DNA"/>
</dbReference>
<sequence length="79" mass="8863">MITIELDEEIAAKLSELAEHEHISLEQLLKKLTQYYTGQANSATNATELLTDFAGMLKNSPSFQGNPLDIQLAIRNEWT</sequence>
<dbReference type="GO" id="GO:0006355">
    <property type="term" value="P:regulation of DNA-templated transcription"/>
    <property type="evidence" value="ECO:0007669"/>
    <property type="project" value="InterPro"/>
</dbReference>
<name>A0A1R4HHB8_9GAMM</name>
<keyword evidence="2" id="KW-1185">Reference proteome</keyword>
<gene>
    <name evidence="1" type="ORF">CRENPOLYSF2_550009</name>
</gene>
<dbReference type="Proteomes" id="UP000195442">
    <property type="component" value="Unassembled WGS sequence"/>
</dbReference>
<protein>
    <recommendedName>
        <fullName evidence="3">Ribbon-helix-helix protein CopG domain-containing protein</fullName>
    </recommendedName>
</protein>
<accession>A0A1R4HHB8</accession>
<evidence type="ECO:0000313" key="2">
    <source>
        <dbReference type="Proteomes" id="UP000195442"/>
    </source>
</evidence>